<reference evidence="1" key="2">
    <citation type="journal article" date="2015" name="Data Brief">
        <title>Shoot transcriptome of the giant reed, Arundo donax.</title>
        <authorList>
            <person name="Barrero R.A."/>
            <person name="Guerrero F.D."/>
            <person name="Moolhuijzen P."/>
            <person name="Goolsby J.A."/>
            <person name="Tidwell J."/>
            <person name="Bellgard S.E."/>
            <person name="Bellgard M.I."/>
        </authorList>
    </citation>
    <scope>NUCLEOTIDE SEQUENCE</scope>
    <source>
        <tissue evidence="1">Shoot tissue taken approximately 20 cm above the soil surface</tissue>
    </source>
</reference>
<evidence type="ECO:0000313" key="1">
    <source>
        <dbReference type="EMBL" id="JAD59247.1"/>
    </source>
</evidence>
<dbReference type="AlphaFoldDB" id="A0A0A9BIY1"/>
<accession>A0A0A9BIY1</accession>
<reference evidence="1" key="1">
    <citation type="submission" date="2014-09" db="EMBL/GenBank/DDBJ databases">
        <authorList>
            <person name="Magalhaes I.L.F."/>
            <person name="Oliveira U."/>
            <person name="Santos F.R."/>
            <person name="Vidigal T.H.D.A."/>
            <person name="Brescovit A.D."/>
            <person name="Santos A.J."/>
        </authorList>
    </citation>
    <scope>NUCLEOTIDE SEQUENCE</scope>
    <source>
        <tissue evidence="1">Shoot tissue taken approximately 20 cm above the soil surface</tissue>
    </source>
</reference>
<proteinExistence type="predicted"/>
<organism evidence="1">
    <name type="scientific">Arundo donax</name>
    <name type="common">Giant reed</name>
    <name type="synonym">Donax arundinaceus</name>
    <dbReference type="NCBI Taxonomy" id="35708"/>
    <lineage>
        <taxon>Eukaryota</taxon>
        <taxon>Viridiplantae</taxon>
        <taxon>Streptophyta</taxon>
        <taxon>Embryophyta</taxon>
        <taxon>Tracheophyta</taxon>
        <taxon>Spermatophyta</taxon>
        <taxon>Magnoliopsida</taxon>
        <taxon>Liliopsida</taxon>
        <taxon>Poales</taxon>
        <taxon>Poaceae</taxon>
        <taxon>PACMAD clade</taxon>
        <taxon>Arundinoideae</taxon>
        <taxon>Arundineae</taxon>
        <taxon>Arundo</taxon>
    </lineage>
</organism>
<protein>
    <submittedName>
        <fullName evidence="1">Uncharacterized protein</fullName>
    </submittedName>
</protein>
<name>A0A0A9BIY1_ARUDO</name>
<sequence>MTWFTPRCNLLFWHKLKLWYQNGTYLLVPYNTLFA</sequence>
<dbReference type="EMBL" id="GBRH01238648">
    <property type="protein sequence ID" value="JAD59247.1"/>
    <property type="molecule type" value="Transcribed_RNA"/>
</dbReference>